<reference evidence="2" key="1">
    <citation type="submission" date="2021-06" db="EMBL/GenBank/DDBJ databases">
        <authorList>
            <person name="Kallberg Y."/>
            <person name="Tangrot J."/>
            <person name="Rosling A."/>
        </authorList>
    </citation>
    <scope>NUCLEOTIDE SEQUENCE</scope>
    <source>
        <strain evidence="2">MT106</strain>
    </source>
</reference>
<dbReference type="AlphaFoldDB" id="A0A9N9DQS5"/>
<comment type="similarity">
    <text evidence="1">Belongs to the sel-1 family.</text>
</comment>
<keyword evidence="3" id="KW-1185">Reference proteome</keyword>
<dbReference type="InterPro" id="IPR050767">
    <property type="entry name" value="Sel1_AlgK"/>
</dbReference>
<accession>A0A9N9DQS5</accession>
<dbReference type="Proteomes" id="UP000789831">
    <property type="component" value="Unassembled WGS sequence"/>
</dbReference>
<dbReference type="SUPFAM" id="SSF81901">
    <property type="entry name" value="HCP-like"/>
    <property type="match status" value="1"/>
</dbReference>
<organism evidence="2 3">
    <name type="scientific">Ambispora gerdemannii</name>
    <dbReference type="NCBI Taxonomy" id="144530"/>
    <lineage>
        <taxon>Eukaryota</taxon>
        <taxon>Fungi</taxon>
        <taxon>Fungi incertae sedis</taxon>
        <taxon>Mucoromycota</taxon>
        <taxon>Glomeromycotina</taxon>
        <taxon>Glomeromycetes</taxon>
        <taxon>Archaeosporales</taxon>
        <taxon>Ambisporaceae</taxon>
        <taxon>Ambispora</taxon>
    </lineage>
</organism>
<evidence type="ECO:0000313" key="2">
    <source>
        <dbReference type="EMBL" id="CAG8648618.1"/>
    </source>
</evidence>
<dbReference type="InterPro" id="IPR006597">
    <property type="entry name" value="Sel1-like"/>
</dbReference>
<dbReference type="Gene3D" id="1.25.40.10">
    <property type="entry name" value="Tetratricopeptide repeat domain"/>
    <property type="match status" value="1"/>
</dbReference>
<dbReference type="PANTHER" id="PTHR11102:SF160">
    <property type="entry name" value="ERAD-ASSOCIATED E3 UBIQUITIN-PROTEIN LIGASE COMPONENT HRD3"/>
    <property type="match status" value="1"/>
</dbReference>
<gene>
    <name evidence="2" type="ORF">AGERDE_LOCUS11308</name>
</gene>
<dbReference type="EMBL" id="CAJVPL010004523">
    <property type="protein sequence ID" value="CAG8648618.1"/>
    <property type="molecule type" value="Genomic_DNA"/>
</dbReference>
<name>A0A9N9DQS5_9GLOM</name>
<proteinExistence type="inferred from homology"/>
<dbReference type="Pfam" id="PF08238">
    <property type="entry name" value="Sel1"/>
    <property type="match status" value="3"/>
</dbReference>
<protein>
    <submittedName>
        <fullName evidence="2">5506_t:CDS:1</fullName>
    </submittedName>
</protein>
<dbReference type="InterPro" id="IPR011990">
    <property type="entry name" value="TPR-like_helical_dom_sf"/>
</dbReference>
<evidence type="ECO:0000256" key="1">
    <source>
        <dbReference type="ARBA" id="ARBA00038101"/>
    </source>
</evidence>
<sequence>MEKTYDHYSDTTKSLLAELADLVHALTFQDGSDDELVGRIQQWTITKNTTSKHLFKLLRNSIHIPQYACLLAFFYNYSIGTKYNPRKTLKYYQLAADMGDGFGANQTGMCYGWAIGVKQCDLRMEIRYYRISAELGHPQGQSNLAHVIKRRDVPEFCDKREVLFWYLKATETGYPAAFSYVADCYKNGYGTMVDYHMMLRWYTKYLKKKSVVTGLDFLYTKLLEIITSKNKATPNGQKRKPKRLKGTLRNTRCSREQQFALAKNIVTSTFQYLLKDSDTQDRRIRYREKLRNFTTGAQNSWRSNSKVEDNFPTS</sequence>
<dbReference type="SMART" id="SM00671">
    <property type="entry name" value="SEL1"/>
    <property type="match status" value="3"/>
</dbReference>
<evidence type="ECO:0000313" key="3">
    <source>
        <dbReference type="Proteomes" id="UP000789831"/>
    </source>
</evidence>
<comment type="caution">
    <text evidence="2">The sequence shown here is derived from an EMBL/GenBank/DDBJ whole genome shotgun (WGS) entry which is preliminary data.</text>
</comment>
<dbReference type="OrthoDB" id="2384430at2759"/>
<dbReference type="PANTHER" id="PTHR11102">
    <property type="entry name" value="SEL-1-LIKE PROTEIN"/>
    <property type="match status" value="1"/>
</dbReference>